<feature type="region of interest" description="Disordered" evidence="3">
    <location>
        <begin position="392"/>
        <end position="411"/>
    </location>
</feature>
<feature type="compositionally biased region" description="Basic and acidic residues" evidence="3">
    <location>
        <begin position="339"/>
        <end position="360"/>
    </location>
</feature>
<comment type="similarity">
    <text evidence="1">Belongs to the putative lipase ROG1 family.</text>
</comment>
<keyword evidence="7" id="KW-1185">Reference proteome</keyword>
<evidence type="ECO:0000256" key="1">
    <source>
        <dbReference type="ARBA" id="ARBA00007920"/>
    </source>
</evidence>
<dbReference type="GeneID" id="8298237"/>
<dbReference type="PANTHER" id="PTHR12482">
    <property type="entry name" value="LIPASE ROG1-RELATED-RELATED"/>
    <property type="match status" value="1"/>
</dbReference>
<keyword evidence="2" id="KW-0443">Lipid metabolism</keyword>
<keyword evidence="2" id="KW-0442">Lipid degradation</keyword>
<dbReference type="RefSeq" id="XP_002545242.1">
    <property type="nucleotide sequence ID" value="XM_002545196.1"/>
</dbReference>
<dbReference type="Pfam" id="PF05057">
    <property type="entry name" value="DUF676"/>
    <property type="match status" value="1"/>
</dbReference>
<keyword evidence="4" id="KW-1133">Transmembrane helix</keyword>
<dbReference type="HOGENOM" id="CLU_027968_2_0_1"/>
<dbReference type="KEGG" id="ctp:CTRG_00023"/>
<dbReference type="PANTHER" id="PTHR12482:SF24">
    <property type="entry name" value="LIPID DROPLET PHOSPHOLIPASE 1"/>
    <property type="match status" value="1"/>
</dbReference>
<dbReference type="InterPro" id="IPR029058">
    <property type="entry name" value="AB_hydrolase_fold"/>
</dbReference>
<accession>C5M1T4</accession>
<evidence type="ECO:0000256" key="4">
    <source>
        <dbReference type="SAM" id="Phobius"/>
    </source>
</evidence>
<keyword evidence="4" id="KW-0472">Membrane</keyword>
<evidence type="ECO:0000256" key="2">
    <source>
        <dbReference type="ARBA" id="ARBA00022963"/>
    </source>
</evidence>
<dbReference type="SUPFAM" id="SSF53474">
    <property type="entry name" value="alpha/beta-Hydrolases"/>
    <property type="match status" value="1"/>
</dbReference>
<gene>
    <name evidence="6" type="ORF">CTRG_00023</name>
</gene>
<dbReference type="AlphaFoldDB" id="C5M1T4"/>
<dbReference type="VEuPathDB" id="FungiDB:CTRG_00023"/>
<protein>
    <recommendedName>
        <fullName evidence="5">DUF676 domain-containing protein</fullName>
    </recommendedName>
</protein>
<dbReference type="GO" id="GO:0047372">
    <property type="term" value="F:monoacylglycerol lipase activity"/>
    <property type="evidence" value="ECO:0007669"/>
    <property type="project" value="TreeGrafter"/>
</dbReference>
<reference evidence="6 7" key="1">
    <citation type="journal article" date="2009" name="Nature">
        <title>Evolution of pathogenicity and sexual reproduction in eight Candida genomes.</title>
        <authorList>
            <person name="Butler G."/>
            <person name="Rasmussen M.D."/>
            <person name="Lin M.F."/>
            <person name="Santos M.A."/>
            <person name="Sakthikumar S."/>
            <person name="Munro C.A."/>
            <person name="Rheinbay E."/>
            <person name="Grabherr M."/>
            <person name="Forche A."/>
            <person name="Reedy J.L."/>
            <person name="Agrafioti I."/>
            <person name="Arnaud M.B."/>
            <person name="Bates S."/>
            <person name="Brown A.J."/>
            <person name="Brunke S."/>
            <person name="Costanzo M.C."/>
            <person name="Fitzpatrick D.A."/>
            <person name="de Groot P.W."/>
            <person name="Harris D."/>
            <person name="Hoyer L.L."/>
            <person name="Hube B."/>
            <person name="Klis F.M."/>
            <person name="Kodira C."/>
            <person name="Lennard N."/>
            <person name="Logue M.E."/>
            <person name="Martin R."/>
            <person name="Neiman A.M."/>
            <person name="Nikolaou E."/>
            <person name="Quail M.A."/>
            <person name="Quinn J."/>
            <person name="Santos M.C."/>
            <person name="Schmitzberger F.F."/>
            <person name="Sherlock G."/>
            <person name="Shah P."/>
            <person name="Silverstein K.A."/>
            <person name="Skrzypek M.S."/>
            <person name="Soll D."/>
            <person name="Staggs R."/>
            <person name="Stansfield I."/>
            <person name="Stumpf M.P."/>
            <person name="Sudbery P.E."/>
            <person name="Srikantha T."/>
            <person name="Zeng Q."/>
            <person name="Berman J."/>
            <person name="Berriman M."/>
            <person name="Heitman J."/>
            <person name="Gow N.A."/>
            <person name="Lorenz M.C."/>
            <person name="Birren B.W."/>
            <person name="Kellis M."/>
            <person name="Cuomo C.A."/>
        </authorList>
    </citation>
    <scope>NUCLEOTIDE SEQUENCE [LARGE SCALE GENOMIC DNA]</scope>
    <source>
        <strain evidence="7">ATCC MYA-3404 / T1</strain>
    </source>
</reference>
<dbReference type="GO" id="GO:0005811">
    <property type="term" value="C:lipid droplet"/>
    <property type="evidence" value="ECO:0007669"/>
    <property type="project" value="TreeGrafter"/>
</dbReference>
<feature type="transmembrane region" description="Helical" evidence="4">
    <location>
        <begin position="277"/>
        <end position="308"/>
    </location>
</feature>
<keyword evidence="4" id="KW-0812">Transmembrane</keyword>
<dbReference type="GO" id="GO:0004622">
    <property type="term" value="F:phosphatidylcholine lysophospholipase activity"/>
    <property type="evidence" value="ECO:0007669"/>
    <property type="project" value="TreeGrafter"/>
</dbReference>
<dbReference type="OrthoDB" id="273452at2759"/>
<dbReference type="Proteomes" id="UP000002037">
    <property type="component" value="Unassembled WGS sequence"/>
</dbReference>
<evidence type="ECO:0000259" key="5">
    <source>
        <dbReference type="Pfam" id="PF05057"/>
    </source>
</evidence>
<sequence length="523" mass="60363">MSDSSKSTHLFVLIHGLWGTASHMETIEQFIKDSLPDSTEDTITTIKPSCFRFWKTYDGLELNSKKIVSEIFYEIESLKEKNNLNVTKISFIGYSLGGLLSRYVIGLLNDLKFFDKVKPVFFTTFATPHVGIQFFNDNIFDITANRLGPYLFGKSGGQLFISDYDKILVTMADPNEKFFIGLKKFEKLILLANIRNDRSVAFFTSYITNYSPFEDLDQIKISYLEHLPQVKIANKVVTPKFVDLTRTHKLSPQDKKVFVGNIQEETPFIRRYKWTKILIIILLASFAVPFWIPLVFFTSSIVSVYSFIKIKVIKAPMISDHWKRVTSFVFDHAPIDPEDRKSGMERREERRTLDRHESFRGDTSNMAEQTVDRVLYAEEQLMRKVSRTDTIEEENYGSIDDSESNECEDNDQPEETIALVQMDRELNDKVIAEKIATLKDYSSFPLFQDQKFKLPLNKEKQFIVDNLNTLDWIKIPVFLDVWNAHDGIVARRGMKTNAKGSSTIGLWTSILRNHLKTQTDGSS</sequence>
<name>C5M1T4_CANTT</name>
<feature type="region of interest" description="Disordered" evidence="3">
    <location>
        <begin position="339"/>
        <end position="362"/>
    </location>
</feature>
<organism evidence="6 7">
    <name type="scientific">Candida tropicalis (strain ATCC MYA-3404 / T1)</name>
    <name type="common">Yeast</name>
    <dbReference type="NCBI Taxonomy" id="294747"/>
    <lineage>
        <taxon>Eukaryota</taxon>
        <taxon>Fungi</taxon>
        <taxon>Dikarya</taxon>
        <taxon>Ascomycota</taxon>
        <taxon>Saccharomycotina</taxon>
        <taxon>Pichiomycetes</taxon>
        <taxon>Debaryomycetaceae</taxon>
        <taxon>Candida/Lodderomyces clade</taxon>
        <taxon>Candida</taxon>
    </lineage>
</organism>
<dbReference type="Gene3D" id="3.40.50.1820">
    <property type="entry name" value="alpha/beta hydrolase"/>
    <property type="match status" value="1"/>
</dbReference>
<evidence type="ECO:0000256" key="3">
    <source>
        <dbReference type="SAM" id="MobiDB-lite"/>
    </source>
</evidence>
<evidence type="ECO:0000313" key="6">
    <source>
        <dbReference type="EMBL" id="EER35284.1"/>
    </source>
</evidence>
<evidence type="ECO:0000313" key="7">
    <source>
        <dbReference type="Proteomes" id="UP000002037"/>
    </source>
</evidence>
<proteinExistence type="inferred from homology"/>
<dbReference type="GO" id="GO:0016042">
    <property type="term" value="P:lipid catabolic process"/>
    <property type="evidence" value="ECO:0007669"/>
    <property type="project" value="UniProtKB-KW"/>
</dbReference>
<dbReference type="InterPro" id="IPR007751">
    <property type="entry name" value="DUF676_lipase-like"/>
</dbReference>
<dbReference type="EMBL" id="GG692395">
    <property type="protein sequence ID" value="EER35284.1"/>
    <property type="molecule type" value="Genomic_DNA"/>
</dbReference>
<feature type="domain" description="DUF676" evidence="5">
    <location>
        <begin position="5"/>
        <end position="204"/>
    </location>
</feature>
<dbReference type="InterPro" id="IPR044294">
    <property type="entry name" value="Lipase-like"/>
</dbReference>
<dbReference type="eggNOG" id="KOG4372">
    <property type="taxonomic scope" value="Eukaryota"/>
</dbReference>